<dbReference type="GO" id="GO:0008234">
    <property type="term" value="F:cysteine-type peptidase activity"/>
    <property type="evidence" value="ECO:0007669"/>
    <property type="project" value="InterPro"/>
</dbReference>
<dbReference type="EMBL" id="KE344454">
    <property type="protein sequence ID" value="EXB62664.1"/>
    <property type="molecule type" value="Genomic_DNA"/>
</dbReference>
<evidence type="ECO:0000256" key="2">
    <source>
        <dbReference type="ARBA" id="ARBA00022670"/>
    </source>
</evidence>
<accession>W9R0N9</accession>
<comment type="similarity">
    <text evidence="1">Belongs to the peptidase C48 family.</text>
</comment>
<protein>
    <recommendedName>
        <fullName evidence="4">Ubiquitin-like protease family profile domain-containing protein</fullName>
    </recommendedName>
</protein>
<keyword evidence="2" id="KW-0645">Protease</keyword>
<dbReference type="Proteomes" id="UP000030645">
    <property type="component" value="Unassembled WGS sequence"/>
</dbReference>
<sequence length="305" mass="35189">MEHALISGLNCAAYPDEWEKIGSDDFLNRNFSEKTKITIKDVKVKLESMVIPPEEDHNKRRRRGDLTKERDYSICIKDKLKMTVLYFLCSVLVSNEKDGTHIDEKCLAIVDDLDACRWFDEGIRVGDREETQAVTHEKVCGEYQDGGQDIIDEGVREEVPTDNTARPLPTTTFGDCIRMICELKAHVDCKAMYGIIKRPRKYPNVFNQDRFVLDDLFIQLLLLKSKNERIDDDIMKYVHGKLPKLEKSWKGAKALYFPFNINDTHWVAVKADFISREFVVFYSSLGCYTDKVMGTHLASFTKIIP</sequence>
<keyword evidence="6" id="KW-1185">Reference proteome</keyword>
<reference evidence="6" key="1">
    <citation type="submission" date="2013-01" db="EMBL/GenBank/DDBJ databases">
        <title>Draft Genome Sequence of a Mulberry Tree, Morus notabilis C.K. Schneid.</title>
        <authorList>
            <person name="He N."/>
            <person name="Zhao S."/>
        </authorList>
    </citation>
    <scope>NUCLEOTIDE SEQUENCE</scope>
</reference>
<organism evidence="5 6">
    <name type="scientific">Morus notabilis</name>
    <dbReference type="NCBI Taxonomy" id="981085"/>
    <lineage>
        <taxon>Eukaryota</taxon>
        <taxon>Viridiplantae</taxon>
        <taxon>Streptophyta</taxon>
        <taxon>Embryophyta</taxon>
        <taxon>Tracheophyta</taxon>
        <taxon>Spermatophyta</taxon>
        <taxon>Magnoliopsida</taxon>
        <taxon>eudicotyledons</taxon>
        <taxon>Gunneridae</taxon>
        <taxon>Pentapetalae</taxon>
        <taxon>rosids</taxon>
        <taxon>fabids</taxon>
        <taxon>Rosales</taxon>
        <taxon>Moraceae</taxon>
        <taxon>Moreae</taxon>
        <taxon>Morus</taxon>
    </lineage>
</organism>
<feature type="domain" description="Ubiquitin-like protease family profile" evidence="4">
    <location>
        <begin position="213"/>
        <end position="305"/>
    </location>
</feature>
<evidence type="ECO:0000313" key="5">
    <source>
        <dbReference type="EMBL" id="EXB62664.1"/>
    </source>
</evidence>
<keyword evidence="3" id="KW-0378">Hydrolase</keyword>
<evidence type="ECO:0000313" key="6">
    <source>
        <dbReference type="Proteomes" id="UP000030645"/>
    </source>
</evidence>
<evidence type="ECO:0000256" key="3">
    <source>
        <dbReference type="ARBA" id="ARBA00022801"/>
    </source>
</evidence>
<dbReference type="InterPro" id="IPR003653">
    <property type="entry name" value="Peptidase_C48_C"/>
</dbReference>
<dbReference type="GO" id="GO:0006508">
    <property type="term" value="P:proteolysis"/>
    <property type="evidence" value="ECO:0007669"/>
    <property type="project" value="UniProtKB-KW"/>
</dbReference>
<evidence type="ECO:0000256" key="1">
    <source>
        <dbReference type="ARBA" id="ARBA00005234"/>
    </source>
</evidence>
<gene>
    <name evidence="5" type="ORF">L484_023960</name>
</gene>
<name>W9R0N9_9ROSA</name>
<dbReference type="InterPro" id="IPR038765">
    <property type="entry name" value="Papain-like_cys_pep_sf"/>
</dbReference>
<dbReference type="Pfam" id="PF02902">
    <property type="entry name" value="Peptidase_C48"/>
    <property type="match status" value="1"/>
</dbReference>
<dbReference type="AlphaFoldDB" id="W9R0N9"/>
<evidence type="ECO:0000259" key="4">
    <source>
        <dbReference type="Pfam" id="PF02902"/>
    </source>
</evidence>
<dbReference type="SUPFAM" id="SSF54001">
    <property type="entry name" value="Cysteine proteinases"/>
    <property type="match status" value="1"/>
</dbReference>
<proteinExistence type="inferred from homology"/>